<gene>
    <name evidence="2" type="ORF">FW778_09435</name>
</gene>
<evidence type="ECO:0000313" key="3">
    <source>
        <dbReference type="Proteomes" id="UP000326903"/>
    </source>
</evidence>
<protein>
    <submittedName>
        <fullName evidence="2">Uncharacterized protein</fullName>
    </submittedName>
</protein>
<organism evidence="2 3">
    <name type="scientific">Ginsengibacter hankyongi</name>
    <dbReference type="NCBI Taxonomy" id="2607284"/>
    <lineage>
        <taxon>Bacteria</taxon>
        <taxon>Pseudomonadati</taxon>
        <taxon>Bacteroidota</taxon>
        <taxon>Chitinophagia</taxon>
        <taxon>Chitinophagales</taxon>
        <taxon>Chitinophagaceae</taxon>
        <taxon>Ginsengibacter</taxon>
    </lineage>
</organism>
<evidence type="ECO:0000313" key="2">
    <source>
        <dbReference type="EMBL" id="KAA9042215.1"/>
    </source>
</evidence>
<comment type="caution">
    <text evidence="2">The sequence shown here is derived from an EMBL/GenBank/DDBJ whole genome shotgun (WGS) entry which is preliminary data.</text>
</comment>
<feature type="signal peptide" evidence="1">
    <location>
        <begin position="1"/>
        <end position="29"/>
    </location>
</feature>
<keyword evidence="1" id="KW-0732">Signal</keyword>
<dbReference type="RefSeq" id="WP_150414344.1">
    <property type="nucleotide sequence ID" value="NZ_VYQF01000001.1"/>
</dbReference>
<dbReference type="AlphaFoldDB" id="A0A5J5IMD2"/>
<dbReference type="EMBL" id="VYQF01000001">
    <property type="protein sequence ID" value="KAA9042215.1"/>
    <property type="molecule type" value="Genomic_DNA"/>
</dbReference>
<reference evidence="2 3" key="1">
    <citation type="submission" date="2019-09" db="EMBL/GenBank/DDBJ databases">
        <title>Draft genome sequence of Ginsengibacter sp. BR5-29.</title>
        <authorList>
            <person name="Im W.-T."/>
        </authorList>
    </citation>
    <scope>NUCLEOTIDE SEQUENCE [LARGE SCALE GENOMIC DNA]</scope>
    <source>
        <strain evidence="2 3">BR5-29</strain>
    </source>
</reference>
<sequence length="137" mass="15327">MKQTIKSTKMITMGLFALCTMGLTNATFAGTKTDNPAELKFIGKVKNHPVFQLSLNNNTDEVYYVNIKDANYNVLYSEKIKGANLSRQYQLDIDESELSAPDFGVRIEVTSAKTHKKQVYKISAQTNVTEDIIVAKL</sequence>
<accession>A0A5J5IMD2</accession>
<name>A0A5J5IMD2_9BACT</name>
<feature type="chain" id="PRO_5023914547" evidence="1">
    <location>
        <begin position="30"/>
        <end position="137"/>
    </location>
</feature>
<evidence type="ECO:0000256" key="1">
    <source>
        <dbReference type="SAM" id="SignalP"/>
    </source>
</evidence>
<proteinExistence type="predicted"/>
<keyword evidence="3" id="KW-1185">Reference proteome</keyword>
<dbReference type="Proteomes" id="UP000326903">
    <property type="component" value="Unassembled WGS sequence"/>
</dbReference>